<dbReference type="AlphaFoldDB" id="A0A0C3F6W4"/>
<proteinExistence type="predicted"/>
<reference evidence="3" key="2">
    <citation type="submission" date="2015-01" db="EMBL/GenBank/DDBJ databases">
        <title>Evolutionary Origins and Diversification of the Mycorrhizal Mutualists.</title>
        <authorList>
            <consortium name="DOE Joint Genome Institute"/>
            <consortium name="Mycorrhizal Genomics Consortium"/>
            <person name="Kohler A."/>
            <person name="Kuo A."/>
            <person name="Nagy L.G."/>
            <person name="Floudas D."/>
            <person name="Copeland A."/>
            <person name="Barry K.W."/>
            <person name="Cichocki N."/>
            <person name="Veneault-Fourrey C."/>
            <person name="LaButti K."/>
            <person name="Lindquist E.A."/>
            <person name="Lipzen A."/>
            <person name="Lundell T."/>
            <person name="Morin E."/>
            <person name="Murat C."/>
            <person name="Riley R."/>
            <person name="Ohm R."/>
            <person name="Sun H."/>
            <person name="Tunlid A."/>
            <person name="Henrissat B."/>
            <person name="Grigoriev I.V."/>
            <person name="Hibbett D.S."/>
            <person name="Martin F."/>
        </authorList>
    </citation>
    <scope>NUCLEOTIDE SEQUENCE [LARGE SCALE GENOMIC DNA]</scope>
    <source>
        <strain evidence="3">F 1598</strain>
    </source>
</reference>
<dbReference type="HOGENOM" id="CLU_1806944_0_0_1"/>
<sequence>MGYKLEQQQYIRDKPAQPPPILTRPTTTHLIPATQQLGLTQEETEEVPQDQEDGMGDEERWEEKGEYTTEVTHHQQRDRHDGAPLPNTTIGHSEPAPGLCETSHKDSDDDALSYDSGPLDPELAPRVLYQPPTPILDGADPTP</sequence>
<dbReference type="Proteomes" id="UP000054166">
    <property type="component" value="Unassembled WGS sequence"/>
</dbReference>
<evidence type="ECO:0000313" key="2">
    <source>
        <dbReference type="EMBL" id="KIM75664.1"/>
    </source>
</evidence>
<name>A0A0C3F6W4_PILCF</name>
<keyword evidence="3" id="KW-1185">Reference proteome</keyword>
<dbReference type="EMBL" id="KN833044">
    <property type="protein sequence ID" value="KIM75664.1"/>
    <property type="molecule type" value="Genomic_DNA"/>
</dbReference>
<dbReference type="InParanoid" id="A0A0C3F6W4"/>
<gene>
    <name evidence="2" type="ORF">PILCRDRAFT_13438</name>
</gene>
<reference evidence="2 3" key="1">
    <citation type="submission" date="2014-04" db="EMBL/GenBank/DDBJ databases">
        <authorList>
            <consortium name="DOE Joint Genome Institute"/>
            <person name="Kuo A."/>
            <person name="Tarkka M."/>
            <person name="Buscot F."/>
            <person name="Kohler A."/>
            <person name="Nagy L.G."/>
            <person name="Floudas D."/>
            <person name="Copeland A."/>
            <person name="Barry K.W."/>
            <person name="Cichocki N."/>
            <person name="Veneault-Fourrey C."/>
            <person name="LaButti K."/>
            <person name="Lindquist E.A."/>
            <person name="Lipzen A."/>
            <person name="Lundell T."/>
            <person name="Morin E."/>
            <person name="Murat C."/>
            <person name="Sun H."/>
            <person name="Tunlid A."/>
            <person name="Henrissat B."/>
            <person name="Grigoriev I.V."/>
            <person name="Hibbett D.S."/>
            <person name="Martin F."/>
            <person name="Nordberg H.P."/>
            <person name="Cantor M.N."/>
            <person name="Hua S.X."/>
        </authorList>
    </citation>
    <scope>NUCLEOTIDE SEQUENCE [LARGE SCALE GENOMIC DNA]</scope>
    <source>
        <strain evidence="2 3">F 1598</strain>
    </source>
</reference>
<protein>
    <submittedName>
        <fullName evidence="2">Uncharacterized protein</fullName>
    </submittedName>
</protein>
<organism evidence="2 3">
    <name type="scientific">Piloderma croceum (strain F 1598)</name>
    <dbReference type="NCBI Taxonomy" id="765440"/>
    <lineage>
        <taxon>Eukaryota</taxon>
        <taxon>Fungi</taxon>
        <taxon>Dikarya</taxon>
        <taxon>Basidiomycota</taxon>
        <taxon>Agaricomycotina</taxon>
        <taxon>Agaricomycetes</taxon>
        <taxon>Agaricomycetidae</taxon>
        <taxon>Atheliales</taxon>
        <taxon>Atheliaceae</taxon>
        <taxon>Piloderma</taxon>
    </lineage>
</organism>
<feature type="region of interest" description="Disordered" evidence="1">
    <location>
        <begin position="1"/>
        <end position="143"/>
    </location>
</feature>
<evidence type="ECO:0000256" key="1">
    <source>
        <dbReference type="SAM" id="MobiDB-lite"/>
    </source>
</evidence>
<feature type="compositionally biased region" description="Polar residues" evidence="1">
    <location>
        <begin position="1"/>
        <end position="10"/>
    </location>
</feature>
<feature type="compositionally biased region" description="Basic and acidic residues" evidence="1">
    <location>
        <begin position="57"/>
        <end position="82"/>
    </location>
</feature>
<feature type="compositionally biased region" description="Acidic residues" evidence="1">
    <location>
        <begin position="42"/>
        <end position="56"/>
    </location>
</feature>
<evidence type="ECO:0000313" key="3">
    <source>
        <dbReference type="Proteomes" id="UP000054166"/>
    </source>
</evidence>
<accession>A0A0C3F6W4</accession>